<dbReference type="InterPro" id="IPR023561">
    <property type="entry name" value="Carbonic_anhydrase_a-class"/>
</dbReference>
<name>A0A9P9DXA2_9PLEO</name>
<feature type="domain" description="Alpha-carbonic anhydrase" evidence="11">
    <location>
        <begin position="36"/>
        <end position="267"/>
    </location>
</feature>
<dbReference type="PANTHER" id="PTHR18952">
    <property type="entry name" value="CARBONIC ANHYDRASE"/>
    <property type="match status" value="1"/>
</dbReference>
<evidence type="ECO:0000259" key="11">
    <source>
        <dbReference type="PROSITE" id="PS51144"/>
    </source>
</evidence>
<comment type="similarity">
    <text evidence="3 9">Belongs to the alpha-carbonic anhydrase family.</text>
</comment>
<dbReference type="Proteomes" id="UP000700596">
    <property type="component" value="Unassembled WGS sequence"/>
</dbReference>
<evidence type="ECO:0000256" key="9">
    <source>
        <dbReference type="RuleBase" id="RU367011"/>
    </source>
</evidence>
<accession>A0A9P9DXA2</accession>
<dbReference type="EC" id="4.2.1.1" evidence="4 9"/>
<dbReference type="AlphaFoldDB" id="A0A9P9DXA2"/>
<proteinExistence type="inferred from homology"/>
<comment type="catalytic activity">
    <reaction evidence="8 9">
        <text>hydrogencarbonate + H(+) = CO2 + H2O</text>
        <dbReference type="Rhea" id="RHEA:10748"/>
        <dbReference type="ChEBI" id="CHEBI:15377"/>
        <dbReference type="ChEBI" id="CHEBI:15378"/>
        <dbReference type="ChEBI" id="CHEBI:16526"/>
        <dbReference type="ChEBI" id="CHEBI:17544"/>
        <dbReference type="EC" id="4.2.1.1"/>
    </reaction>
</comment>
<dbReference type="SMART" id="SM01057">
    <property type="entry name" value="Carb_anhydrase"/>
    <property type="match status" value="1"/>
</dbReference>
<comment type="caution">
    <text evidence="12">The sequence shown here is derived from an EMBL/GenBank/DDBJ whole genome shotgun (WGS) entry which is preliminary data.</text>
</comment>
<dbReference type="InterPro" id="IPR018338">
    <property type="entry name" value="Carbonic_anhydrase_a-class_CS"/>
</dbReference>
<dbReference type="InterPro" id="IPR036398">
    <property type="entry name" value="CA_dom_sf"/>
</dbReference>
<evidence type="ECO:0000256" key="2">
    <source>
        <dbReference type="ARBA" id="ARBA00002904"/>
    </source>
</evidence>
<evidence type="ECO:0000256" key="7">
    <source>
        <dbReference type="ARBA" id="ARBA00023239"/>
    </source>
</evidence>
<evidence type="ECO:0000256" key="1">
    <source>
        <dbReference type="ARBA" id="ARBA00001947"/>
    </source>
</evidence>
<dbReference type="Gene3D" id="3.10.200.10">
    <property type="entry name" value="Alpha carbonic anhydrase"/>
    <property type="match status" value="1"/>
</dbReference>
<keyword evidence="5 9" id="KW-0479">Metal-binding</keyword>
<evidence type="ECO:0000256" key="4">
    <source>
        <dbReference type="ARBA" id="ARBA00012925"/>
    </source>
</evidence>
<evidence type="ECO:0000313" key="13">
    <source>
        <dbReference type="Proteomes" id="UP000700596"/>
    </source>
</evidence>
<dbReference type="SUPFAM" id="SSF51069">
    <property type="entry name" value="Carbonic anhydrase"/>
    <property type="match status" value="1"/>
</dbReference>
<dbReference type="Pfam" id="PF00194">
    <property type="entry name" value="Carb_anhydrase"/>
    <property type="match status" value="1"/>
</dbReference>
<dbReference type="PROSITE" id="PS00162">
    <property type="entry name" value="ALPHA_CA_1"/>
    <property type="match status" value="1"/>
</dbReference>
<dbReference type="InterPro" id="IPR001148">
    <property type="entry name" value="CA_dom"/>
</dbReference>
<dbReference type="GO" id="GO:0008270">
    <property type="term" value="F:zinc ion binding"/>
    <property type="evidence" value="ECO:0007669"/>
    <property type="project" value="UniProtKB-UniRule"/>
</dbReference>
<organism evidence="12 13">
    <name type="scientific">Dendryphion nanum</name>
    <dbReference type="NCBI Taxonomy" id="256645"/>
    <lineage>
        <taxon>Eukaryota</taxon>
        <taxon>Fungi</taxon>
        <taxon>Dikarya</taxon>
        <taxon>Ascomycota</taxon>
        <taxon>Pezizomycotina</taxon>
        <taxon>Dothideomycetes</taxon>
        <taxon>Pleosporomycetidae</taxon>
        <taxon>Pleosporales</taxon>
        <taxon>Torulaceae</taxon>
        <taxon>Dendryphion</taxon>
    </lineage>
</organism>
<keyword evidence="6 9" id="KW-0862">Zinc</keyword>
<dbReference type="PANTHER" id="PTHR18952:SF265">
    <property type="entry name" value="CARBONIC ANHYDRASE"/>
    <property type="match status" value="1"/>
</dbReference>
<reference evidence="12" key="1">
    <citation type="journal article" date="2021" name="Nat. Commun.">
        <title>Genetic determinants of endophytism in the Arabidopsis root mycobiome.</title>
        <authorList>
            <person name="Mesny F."/>
            <person name="Miyauchi S."/>
            <person name="Thiergart T."/>
            <person name="Pickel B."/>
            <person name="Atanasova L."/>
            <person name="Karlsson M."/>
            <person name="Huettel B."/>
            <person name="Barry K.W."/>
            <person name="Haridas S."/>
            <person name="Chen C."/>
            <person name="Bauer D."/>
            <person name="Andreopoulos W."/>
            <person name="Pangilinan J."/>
            <person name="LaButti K."/>
            <person name="Riley R."/>
            <person name="Lipzen A."/>
            <person name="Clum A."/>
            <person name="Drula E."/>
            <person name="Henrissat B."/>
            <person name="Kohler A."/>
            <person name="Grigoriev I.V."/>
            <person name="Martin F.M."/>
            <person name="Hacquard S."/>
        </authorList>
    </citation>
    <scope>NUCLEOTIDE SEQUENCE</scope>
    <source>
        <strain evidence="12">MPI-CAGE-CH-0243</strain>
    </source>
</reference>
<dbReference type="OrthoDB" id="429145at2759"/>
<dbReference type="CDD" id="cd03124">
    <property type="entry name" value="alpha_CA_prokaryotic_like"/>
    <property type="match status" value="1"/>
</dbReference>
<dbReference type="PROSITE" id="PS51144">
    <property type="entry name" value="ALPHA_CA_2"/>
    <property type="match status" value="1"/>
</dbReference>
<sequence>MLFQTLLLASTASATCLHGLSKFKRAEAVEGEVQVSTFGYEGLLGPLNWASLAPENEACKTGKLQSPINIDGVIAFAQSKPTLDIPEQEVEFENLGTTIEVIVNGTTSFAGSDFRLRQFHIHTPSEHHINGEYFPLEIHMVHEGVTDPNSLAVIALPFQLSAGAADPLIAGLQPHLAAIAQPGTKTKIESLDFSNVANHVQSASELFQYTGSLTTPPCAEGLTFLVAQTPLSIDVATYNEIKSIVKFNSRFTQNEHSAGANLIEVAQKAGTAEQFNPPARGGAGNSTTGSGNTTATATVKAAAPLMTKGQTIRISEIEGQPTDLVGVIVKKH</sequence>
<dbReference type="EMBL" id="JAGMWT010000006">
    <property type="protein sequence ID" value="KAH7126702.1"/>
    <property type="molecule type" value="Genomic_DNA"/>
</dbReference>
<evidence type="ECO:0000256" key="5">
    <source>
        <dbReference type="ARBA" id="ARBA00022723"/>
    </source>
</evidence>
<keyword evidence="13" id="KW-1185">Reference proteome</keyword>
<comment type="cofactor">
    <cofactor evidence="1 9">
        <name>Zn(2+)</name>
        <dbReference type="ChEBI" id="CHEBI:29105"/>
    </cofactor>
</comment>
<dbReference type="InterPro" id="IPR041891">
    <property type="entry name" value="Alpha_CA_prokaryot-like"/>
</dbReference>
<gene>
    <name evidence="12" type="ORF">B0J11DRAFT_283453</name>
</gene>
<keyword evidence="7 9" id="KW-0456">Lyase</keyword>
<evidence type="ECO:0000256" key="3">
    <source>
        <dbReference type="ARBA" id="ARBA00010718"/>
    </source>
</evidence>
<evidence type="ECO:0000313" key="12">
    <source>
        <dbReference type="EMBL" id="KAH7126702.1"/>
    </source>
</evidence>
<evidence type="ECO:0000256" key="8">
    <source>
        <dbReference type="ARBA" id="ARBA00048348"/>
    </source>
</evidence>
<evidence type="ECO:0000256" key="6">
    <source>
        <dbReference type="ARBA" id="ARBA00022833"/>
    </source>
</evidence>
<comment type="function">
    <text evidence="2 9">Reversible hydration of carbon dioxide.</text>
</comment>
<dbReference type="GO" id="GO:0004089">
    <property type="term" value="F:carbonate dehydratase activity"/>
    <property type="evidence" value="ECO:0007669"/>
    <property type="project" value="UniProtKB-UniRule"/>
</dbReference>
<feature type="region of interest" description="Disordered" evidence="10">
    <location>
        <begin position="274"/>
        <end position="293"/>
    </location>
</feature>
<protein>
    <recommendedName>
        <fullName evidence="4 9">Carbonic anhydrase</fullName>
        <ecNumber evidence="4 9">4.2.1.1</ecNumber>
    </recommendedName>
</protein>
<evidence type="ECO:0000256" key="10">
    <source>
        <dbReference type="SAM" id="MobiDB-lite"/>
    </source>
</evidence>